<feature type="non-terminal residue" evidence="2">
    <location>
        <position position="1"/>
    </location>
</feature>
<proteinExistence type="predicted"/>
<keyword evidence="3" id="KW-1185">Reference proteome</keyword>
<dbReference type="EMBL" id="CAJNDS010002389">
    <property type="protein sequence ID" value="CAE7457871.1"/>
    <property type="molecule type" value="Genomic_DNA"/>
</dbReference>
<feature type="non-terminal residue" evidence="2">
    <location>
        <position position="109"/>
    </location>
</feature>
<evidence type="ECO:0000313" key="2">
    <source>
        <dbReference type="EMBL" id="CAE7457871.1"/>
    </source>
</evidence>
<comment type="caution">
    <text evidence="2">The sequence shown here is derived from an EMBL/GenBank/DDBJ whole genome shotgun (WGS) entry which is preliminary data.</text>
</comment>
<protein>
    <submittedName>
        <fullName evidence="2">Uncharacterized protein</fullName>
    </submittedName>
</protein>
<dbReference type="AlphaFoldDB" id="A0A812RVZ7"/>
<dbReference type="Proteomes" id="UP000604046">
    <property type="component" value="Unassembled WGS sequence"/>
</dbReference>
<reference evidence="2" key="1">
    <citation type="submission" date="2021-02" db="EMBL/GenBank/DDBJ databases">
        <authorList>
            <person name="Dougan E. K."/>
            <person name="Rhodes N."/>
            <person name="Thang M."/>
            <person name="Chan C."/>
        </authorList>
    </citation>
    <scope>NUCLEOTIDE SEQUENCE</scope>
</reference>
<sequence length="109" mass="11771">ASMVEPMHSARQEDAEDGVQFVFAELFAGLDNSDQFVPHGSQEQWCESFASSSPPVAQEQWCDSLASSSLPVVQDPALALTCTLTSTRSRVASTEVPSPRVYSAYETSP</sequence>
<gene>
    <name evidence="2" type="ORF">SNAT2548_LOCUS25338</name>
</gene>
<evidence type="ECO:0000313" key="3">
    <source>
        <dbReference type="Proteomes" id="UP000604046"/>
    </source>
</evidence>
<name>A0A812RVZ7_9DINO</name>
<organism evidence="2 3">
    <name type="scientific">Symbiodinium natans</name>
    <dbReference type="NCBI Taxonomy" id="878477"/>
    <lineage>
        <taxon>Eukaryota</taxon>
        <taxon>Sar</taxon>
        <taxon>Alveolata</taxon>
        <taxon>Dinophyceae</taxon>
        <taxon>Suessiales</taxon>
        <taxon>Symbiodiniaceae</taxon>
        <taxon>Symbiodinium</taxon>
    </lineage>
</organism>
<evidence type="ECO:0000256" key="1">
    <source>
        <dbReference type="SAM" id="MobiDB-lite"/>
    </source>
</evidence>
<accession>A0A812RVZ7</accession>
<feature type="region of interest" description="Disordered" evidence="1">
    <location>
        <begin position="90"/>
        <end position="109"/>
    </location>
</feature>